<dbReference type="InterPro" id="IPR004013">
    <property type="entry name" value="PHP_dom"/>
</dbReference>
<feature type="domain" description="Polymerase/histidinol phosphatase N-terminal" evidence="1">
    <location>
        <begin position="12"/>
        <end position="77"/>
    </location>
</feature>
<dbReference type="GO" id="GO:0004534">
    <property type="term" value="F:5'-3' RNA exonuclease activity"/>
    <property type="evidence" value="ECO:0007669"/>
    <property type="project" value="TreeGrafter"/>
</dbReference>
<reference evidence="2 3" key="1">
    <citation type="submission" date="2014-08" db="EMBL/GenBank/DDBJ databases">
        <title>Comparative genomics of the Paenibacillus odorifer group.</title>
        <authorList>
            <person name="den Bakker H.C."/>
            <person name="Tsai Y.-C."/>
            <person name="Martin N."/>
            <person name="Korlach J."/>
            <person name="Wiedmann M."/>
        </authorList>
    </citation>
    <scope>NUCLEOTIDE SEQUENCE [LARGE SCALE GENOMIC DNA]</scope>
    <source>
        <strain evidence="2 3">DSM 14472</strain>
    </source>
</reference>
<dbReference type="PANTHER" id="PTHR42924:SF3">
    <property type="entry name" value="POLYMERASE_HISTIDINOL PHOSPHATASE N-TERMINAL DOMAIN-CONTAINING PROTEIN"/>
    <property type="match status" value="1"/>
</dbReference>
<evidence type="ECO:0000313" key="2">
    <source>
        <dbReference type="EMBL" id="AIQ63703.1"/>
    </source>
</evidence>
<evidence type="ECO:0000313" key="3">
    <source>
        <dbReference type="Proteomes" id="UP000029507"/>
    </source>
</evidence>
<dbReference type="InterPro" id="IPR003141">
    <property type="entry name" value="Pol/His_phosphatase_N"/>
</dbReference>
<keyword evidence="3" id="KW-1185">Reference proteome</keyword>
<gene>
    <name evidence="2" type="ORF">PSTEL_12040</name>
</gene>
<name>A0A089LWR9_9BACL</name>
<dbReference type="Gene3D" id="3.20.20.140">
    <property type="entry name" value="Metal-dependent hydrolases"/>
    <property type="match status" value="1"/>
</dbReference>
<dbReference type="STRING" id="169760.PSTEL_12040"/>
<dbReference type="Proteomes" id="UP000029507">
    <property type="component" value="Chromosome"/>
</dbReference>
<protein>
    <recommendedName>
        <fullName evidence="1">Polymerase/histidinol phosphatase N-terminal domain-containing protein</fullName>
    </recommendedName>
</protein>
<organism evidence="2 3">
    <name type="scientific">Paenibacillus stellifer</name>
    <dbReference type="NCBI Taxonomy" id="169760"/>
    <lineage>
        <taxon>Bacteria</taxon>
        <taxon>Bacillati</taxon>
        <taxon>Bacillota</taxon>
        <taxon>Bacilli</taxon>
        <taxon>Bacillales</taxon>
        <taxon>Paenibacillaceae</taxon>
        <taxon>Paenibacillus</taxon>
    </lineage>
</organism>
<dbReference type="AlphaFoldDB" id="A0A089LWR9"/>
<dbReference type="Gene3D" id="1.10.150.650">
    <property type="match status" value="1"/>
</dbReference>
<dbReference type="GO" id="GO:0035312">
    <property type="term" value="F:5'-3' DNA exonuclease activity"/>
    <property type="evidence" value="ECO:0007669"/>
    <property type="project" value="TreeGrafter"/>
</dbReference>
<dbReference type="Pfam" id="PF02811">
    <property type="entry name" value="PHP"/>
    <property type="match status" value="1"/>
</dbReference>
<evidence type="ECO:0000259" key="1">
    <source>
        <dbReference type="SMART" id="SM00481"/>
    </source>
</evidence>
<dbReference type="CDD" id="cd07438">
    <property type="entry name" value="PHP_HisPPase_AMP"/>
    <property type="match status" value="1"/>
</dbReference>
<dbReference type="SMART" id="SM00481">
    <property type="entry name" value="POLIIIAc"/>
    <property type="match status" value="1"/>
</dbReference>
<sequence length="282" mass="31814">MERGRPRLGEYIDLHVHTHYSDGSMSPSEIIHYARSRHVGTIAITDHDTIAGVREGMEEGGRCGVRVIPGIELSADYEEEMHILGYFIDINSEHLIRYMEEIRKHRTQETIRLLRTLKKLGMPVPYEELLNSKGVIDINSIIHALIKLGYAKDRRDAVGSYLGQGRPAYIKTYKWLPADCINLIKAAGGIAVLAHPVRLNKSMEELKPVLAELIRYGLDGIECYHSEHTDDWAAYCLRLAKENGLRITGGSDFHGSHRPGIDLAHGKLRAGMLAWERAEESR</sequence>
<dbReference type="InterPro" id="IPR016195">
    <property type="entry name" value="Pol/histidinol_Pase-like"/>
</dbReference>
<dbReference type="OrthoDB" id="9804333at2"/>
<dbReference type="InterPro" id="IPR052018">
    <property type="entry name" value="PHP_domain"/>
</dbReference>
<dbReference type="SUPFAM" id="SSF89550">
    <property type="entry name" value="PHP domain-like"/>
    <property type="match status" value="1"/>
</dbReference>
<dbReference type="KEGG" id="pste:PSTEL_12040"/>
<proteinExistence type="predicted"/>
<accession>A0A089LWR9</accession>
<dbReference type="PANTHER" id="PTHR42924">
    <property type="entry name" value="EXONUCLEASE"/>
    <property type="match status" value="1"/>
</dbReference>
<dbReference type="EMBL" id="CP009286">
    <property type="protein sequence ID" value="AIQ63703.1"/>
    <property type="molecule type" value="Genomic_DNA"/>
</dbReference>
<dbReference type="HOGENOM" id="CLU_067347_1_0_9"/>